<protein>
    <recommendedName>
        <fullName evidence="2">histidine kinase</fullName>
        <ecNumber evidence="2">2.7.13.3</ecNumber>
    </recommendedName>
</protein>
<evidence type="ECO:0000256" key="7">
    <source>
        <dbReference type="ARBA" id="ARBA00022840"/>
    </source>
</evidence>
<dbReference type="InterPro" id="IPR036890">
    <property type="entry name" value="HATPase_C_sf"/>
</dbReference>
<keyword evidence="7" id="KW-0067">ATP-binding</keyword>
<dbReference type="PANTHER" id="PTHR24421">
    <property type="entry name" value="NITRATE/NITRITE SENSOR PROTEIN NARX-RELATED"/>
    <property type="match status" value="1"/>
</dbReference>
<dbReference type="EMBL" id="FMHG01000004">
    <property type="protein sequence ID" value="SCJ90707.1"/>
    <property type="molecule type" value="Genomic_DNA"/>
</dbReference>
<proteinExistence type="predicted"/>
<evidence type="ECO:0000256" key="4">
    <source>
        <dbReference type="ARBA" id="ARBA00022679"/>
    </source>
</evidence>
<reference evidence="11" key="1">
    <citation type="submission" date="2015-09" db="EMBL/GenBank/DDBJ databases">
        <authorList>
            <consortium name="Pathogen Informatics"/>
        </authorList>
    </citation>
    <scope>NUCLEOTIDE SEQUENCE</scope>
    <source>
        <strain evidence="11">2789STDY5834896</strain>
    </source>
</reference>
<evidence type="ECO:0000259" key="10">
    <source>
        <dbReference type="Pfam" id="PF07730"/>
    </source>
</evidence>
<evidence type="ECO:0000256" key="5">
    <source>
        <dbReference type="ARBA" id="ARBA00022741"/>
    </source>
</evidence>
<evidence type="ECO:0000256" key="8">
    <source>
        <dbReference type="ARBA" id="ARBA00023012"/>
    </source>
</evidence>
<name>A0A1C6K986_9FIRM</name>
<dbReference type="GO" id="GO:0046983">
    <property type="term" value="F:protein dimerization activity"/>
    <property type="evidence" value="ECO:0007669"/>
    <property type="project" value="InterPro"/>
</dbReference>
<dbReference type="Gene3D" id="1.20.5.1930">
    <property type="match status" value="1"/>
</dbReference>
<keyword evidence="6" id="KW-0418">Kinase</keyword>
<evidence type="ECO:0000256" key="9">
    <source>
        <dbReference type="SAM" id="Phobius"/>
    </source>
</evidence>
<evidence type="ECO:0000256" key="3">
    <source>
        <dbReference type="ARBA" id="ARBA00022553"/>
    </source>
</evidence>
<evidence type="ECO:0000313" key="11">
    <source>
        <dbReference type="EMBL" id="SCJ90707.1"/>
    </source>
</evidence>
<keyword evidence="9" id="KW-0472">Membrane</keyword>
<dbReference type="GO" id="GO:0000155">
    <property type="term" value="F:phosphorelay sensor kinase activity"/>
    <property type="evidence" value="ECO:0007669"/>
    <property type="project" value="InterPro"/>
</dbReference>
<keyword evidence="8" id="KW-0902">Two-component regulatory system</keyword>
<dbReference type="EC" id="2.7.13.3" evidence="2"/>
<dbReference type="AlphaFoldDB" id="A0A1C6K986"/>
<gene>
    <name evidence="11" type="primary">degS</name>
    <name evidence="11" type="ORF">SAMEA3545359_02755</name>
</gene>
<evidence type="ECO:0000256" key="2">
    <source>
        <dbReference type="ARBA" id="ARBA00012438"/>
    </source>
</evidence>
<dbReference type="GO" id="GO:0016020">
    <property type="term" value="C:membrane"/>
    <property type="evidence" value="ECO:0007669"/>
    <property type="project" value="InterPro"/>
</dbReference>
<keyword evidence="3" id="KW-0597">Phosphoprotein</keyword>
<dbReference type="InterPro" id="IPR050482">
    <property type="entry name" value="Sensor_HK_TwoCompSys"/>
</dbReference>
<accession>A0A1C6K986</accession>
<comment type="catalytic activity">
    <reaction evidence="1">
        <text>ATP + protein L-histidine = ADP + protein N-phospho-L-histidine.</text>
        <dbReference type="EC" id="2.7.13.3"/>
    </reaction>
</comment>
<dbReference type="SUPFAM" id="SSF55874">
    <property type="entry name" value="ATPase domain of HSP90 chaperone/DNA topoisomerase II/histidine kinase"/>
    <property type="match status" value="1"/>
</dbReference>
<dbReference type="Pfam" id="PF07730">
    <property type="entry name" value="HisKA_3"/>
    <property type="match status" value="1"/>
</dbReference>
<dbReference type="Gene3D" id="3.30.565.10">
    <property type="entry name" value="Histidine kinase-like ATPase, C-terminal domain"/>
    <property type="match status" value="1"/>
</dbReference>
<organism evidence="11">
    <name type="scientific">uncultured Anaerotruncus sp</name>
    <dbReference type="NCBI Taxonomy" id="905011"/>
    <lineage>
        <taxon>Bacteria</taxon>
        <taxon>Bacillati</taxon>
        <taxon>Bacillota</taxon>
        <taxon>Clostridia</taxon>
        <taxon>Eubacteriales</taxon>
        <taxon>Oscillospiraceae</taxon>
        <taxon>Anaerotruncus</taxon>
        <taxon>environmental samples</taxon>
    </lineage>
</organism>
<feature type="domain" description="Signal transduction histidine kinase subgroup 3 dimerisation and phosphoacceptor" evidence="10">
    <location>
        <begin position="168"/>
        <end position="231"/>
    </location>
</feature>
<keyword evidence="9" id="KW-0812">Transmembrane</keyword>
<evidence type="ECO:0000256" key="6">
    <source>
        <dbReference type="ARBA" id="ARBA00022777"/>
    </source>
</evidence>
<keyword evidence="4 11" id="KW-0808">Transferase</keyword>
<sequence length="353" mass="39409">MQKIVDKAVLLVLCLLLSLAQDAGTFAVVGLLTAVALTALCSYLPRRWGPACTLPYLLLCCVYPLFLLFLPLCCYDCTGQDRWYLRLGWLVPLAVSLRRTEPSLTATLTGFCLLAVLLARKTAALADIFSRYYLLQDNTREAAINLQQKNHDLMEKQDYEVRLATLAERNRIAREIHDNVGHLLTRSLLQVGALEVVYRDQEPLREQLDQVKATLSGAMDNIRSSVHDLHDESVDLGVQLRALAESTTFCPVQLECEIEDAPREVKYCFIAILREALSNIARHSDATGATVRAIEHPALYQLIIQDNGSRRPAEGGRGIGLQNMRDRVEALGGVFTAGYQNGFRLFISIPKEH</sequence>
<evidence type="ECO:0000256" key="1">
    <source>
        <dbReference type="ARBA" id="ARBA00000085"/>
    </source>
</evidence>
<keyword evidence="9" id="KW-1133">Transmembrane helix</keyword>
<feature type="transmembrane region" description="Helical" evidence="9">
    <location>
        <begin position="54"/>
        <end position="75"/>
    </location>
</feature>
<dbReference type="InterPro" id="IPR011712">
    <property type="entry name" value="Sig_transdc_His_kin_sub3_dim/P"/>
</dbReference>
<dbReference type="PANTHER" id="PTHR24421:SF10">
    <property type="entry name" value="NITRATE_NITRITE SENSOR PROTEIN NARQ"/>
    <property type="match status" value="1"/>
</dbReference>
<dbReference type="CDD" id="cd16917">
    <property type="entry name" value="HATPase_UhpB-NarQ-NarX-like"/>
    <property type="match status" value="1"/>
</dbReference>
<dbReference type="GO" id="GO:0005524">
    <property type="term" value="F:ATP binding"/>
    <property type="evidence" value="ECO:0007669"/>
    <property type="project" value="UniProtKB-KW"/>
</dbReference>
<keyword evidence="5" id="KW-0547">Nucleotide-binding</keyword>